<comment type="caution">
    <text evidence="5">The sequence shown here is derived from an EMBL/GenBank/DDBJ whole genome shotgun (WGS) entry which is preliminary data.</text>
</comment>
<dbReference type="Pfam" id="PF13629">
    <property type="entry name" value="T2SS-T3SS_pil_N"/>
    <property type="match status" value="1"/>
</dbReference>
<dbReference type="PANTHER" id="PTHR30332:SF17">
    <property type="entry name" value="TYPE IV PILIATION SYSTEM PROTEIN DR_0774-RELATED"/>
    <property type="match status" value="1"/>
</dbReference>
<protein>
    <submittedName>
        <fullName evidence="5">Type II and III secretion system protein family protein</fullName>
    </submittedName>
</protein>
<feature type="region of interest" description="Disordered" evidence="2">
    <location>
        <begin position="459"/>
        <end position="490"/>
    </location>
</feature>
<dbReference type="InterPro" id="IPR004846">
    <property type="entry name" value="T2SS/T3SS_dom"/>
</dbReference>
<evidence type="ECO:0000256" key="2">
    <source>
        <dbReference type="SAM" id="MobiDB-lite"/>
    </source>
</evidence>
<proteinExistence type="inferred from homology"/>
<evidence type="ECO:0000313" key="5">
    <source>
        <dbReference type="EMBL" id="MCW8109360.1"/>
    </source>
</evidence>
<reference evidence="5" key="1">
    <citation type="submission" date="2022-11" db="EMBL/GenBank/DDBJ databases">
        <title>Alteromonas sp. nov., isolated from sea water of the Qingdao.</title>
        <authorList>
            <person name="Wang Q."/>
        </authorList>
    </citation>
    <scope>NUCLEOTIDE SEQUENCE</scope>
    <source>
        <strain evidence="5">ASW11-7</strain>
    </source>
</reference>
<comment type="similarity">
    <text evidence="1">Belongs to the bacterial secretin family.</text>
</comment>
<evidence type="ECO:0000256" key="1">
    <source>
        <dbReference type="RuleBase" id="RU004003"/>
    </source>
</evidence>
<gene>
    <name evidence="5" type="ORF">OPS25_12695</name>
</gene>
<accession>A0ABT3P9A7</accession>
<sequence>MIPTLFRFKSLLWPVIAFIAYLVLVTPDSYAGGPTYNTEKIIYVPIHQSRNLNLNRNAQRVSVGNPAIADILILRQRELYVVGKQLGTTNVMVWDEEDALVDVLNVEITHDLANLRSRLHTFMPEEAIDVHSSQGQLVLSGEVSSLIQMNKAVDLATAYADAAGGENGTSKVLNLLSVGGGHQVMLEVVVAEMSTEVSRSFNVDINLLGLLDDNHWNADIIRGADFYNFVTQGTPYEFSNGIIGSYLDSNIFFNVALDIAKENGMAKILAEPNITALSGQKAEFLSGGEFPVPVPRDDGIAIQFRDFGVGVGFVPTVLDSGKINLNLKVMVSEISNANTVGVNPAGTNSLLVVPSIIKRTSETTVEMGDGQTLAIGGLLSDTLRENIERFPGLGDIPILGQLFRSQSFINGQSELVIMVTPRLVRPFNKANVRLPTDGLVPASDLRFYLMGEPTRQVRSAHAGTPYQEEPMMLLPTNGGTDERYGHDIRK</sequence>
<evidence type="ECO:0000259" key="3">
    <source>
        <dbReference type="Pfam" id="PF00263"/>
    </source>
</evidence>
<dbReference type="InterPro" id="IPR050810">
    <property type="entry name" value="Bact_Secretion_Sys_Channel"/>
</dbReference>
<dbReference type="PRINTS" id="PR00811">
    <property type="entry name" value="BCTERIALGSPD"/>
</dbReference>
<dbReference type="Proteomes" id="UP001142810">
    <property type="component" value="Unassembled WGS sequence"/>
</dbReference>
<feature type="compositionally biased region" description="Basic and acidic residues" evidence="2">
    <location>
        <begin position="480"/>
        <end position="490"/>
    </location>
</feature>
<organism evidence="5 6">
    <name type="scientific">Alteromonas aquimaris</name>
    <dbReference type="NCBI Taxonomy" id="2998417"/>
    <lineage>
        <taxon>Bacteria</taxon>
        <taxon>Pseudomonadati</taxon>
        <taxon>Pseudomonadota</taxon>
        <taxon>Gammaproteobacteria</taxon>
        <taxon>Alteromonadales</taxon>
        <taxon>Alteromonadaceae</taxon>
        <taxon>Alteromonas/Salinimonas group</taxon>
        <taxon>Alteromonas</taxon>
    </lineage>
</organism>
<dbReference type="InterPro" id="IPR001775">
    <property type="entry name" value="GspD/PilQ"/>
</dbReference>
<feature type="domain" description="Type II/III secretion system secretin-like" evidence="3">
    <location>
        <begin position="261"/>
        <end position="425"/>
    </location>
</feature>
<dbReference type="PANTHER" id="PTHR30332">
    <property type="entry name" value="PROBABLE GENERAL SECRETION PATHWAY PROTEIN D"/>
    <property type="match status" value="1"/>
</dbReference>
<name>A0ABT3P9A7_9ALTE</name>
<feature type="domain" description="Pilus formation protein N-terminal" evidence="4">
    <location>
        <begin position="41"/>
        <end position="108"/>
    </location>
</feature>
<dbReference type="Pfam" id="PF00263">
    <property type="entry name" value="Secretin"/>
    <property type="match status" value="1"/>
</dbReference>
<evidence type="ECO:0000259" key="4">
    <source>
        <dbReference type="Pfam" id="PF13629"/>
    </source>
</evidence>
<keyword evidence="6" id="KW-1185">Reference proteome</keyword>
<evidence type="ECO:0000313" key="6">
    <source>
        <dbReference type="Proteomes" id="UP001142810"/>
    </source>
</evidence>
<dbReference type="RefSeq" id="WP_265618114.1">
    <property type="nucleotide sequence ID" value="NZ_JAPFRD010000011.1"/>
</dbReference>
<dbReference type="EMBL" id="JAPFRD010000011">
    <property type="protein sequence ID" value="MCW8109360.1"/>
    <property type="molecule type" value="Genomic_DNA"/>
</dbReference>
<dbReference type="InterPro" id="IPR032789">
    <property type="entry name" value="T2SS-T3SS_pil_N"/>
</dbReference>